<accession>A0A917TR44</accession>
<feature type="compositionally biased region" description="Low complexity" evidence="14">
    <location>
        <begin position="792"/>
        <end position="803"/>
    </location>
</feature>
<evidence type="ECO:0000256" key="13">
    <source>
        <dbReference type="ARBA" id="ARBA00049902"/>
    </source>
</evidence>
<keyword evidence="6" id="KW-0808">Transferase</keyword>
<dbReference type="GO" id="GO:0008955">
    <property type="term" value="F:peptidoglycan glycosyltransferase activity"/>
    <property type="evidence" value="ECO:0007669"/>
    <property type="project" value="UniProtKB-EC"/>
</dbReference>
<keyword evidence="17" id="KW-1185">Reference proteome</keyword>
<evidence type="ECO:0000256" key="12">
    <source>
        <dbReference type="ARBA" id="ARBA00034000"/>
    </source>
</evidence>
<evidence type="ECO:0000256" key="5">
    <source>
        <dbReference type="ARBA" id="ARBA00022676"/>
    </source>
</evidence>
<dbReference type="AlphaFoldDB" id="A0A917TR44"/>
<dbReference type="PANTHER" id="PTHR32282">
    <property type="entry name" value="BINDING PROTEIN TRANSPEPTIDASE, PUTATIVE-RELATED"/>
    <property type="match status" value="1"/>
</dbReference>
<evidence type="ECO:0000259" key="15">
    <source>
        <dbReference type="PROSITE" id="PS51178"/>
    </source>
</evidence>
<dbReference type="GO" id="GO:0009252">
    <property type="term" value="P:peptidoglycan biosynthetic process"/>
    <property type="evidence" value="ECO:0007669"/>
    <property type="project" value="UniProtKB-KW"/>
</dbReference>
<dbReference type="GO" id="GO:0071555">
    <property type="term" value="P:cell wall organization"/>
    <property type="evidence" value="ECO:0007669"/>
    <property type="project" value="UniProtKB-KW"/>
</dbReference>
<evidence type="ECO:0000256" key="7">
    <source>
        <dbReference type="ARBA" id="ARBA00022801"/>
    </source>
</evidence>
<dbReference type="PANTHER" id="PTHR32282:SF33">
    <property type="entry name" value="PEPTIDOGLYCAN GLYCOSYLTRANSFERASE"/>
    <property type="match status" value="1"/>
</dbReference>
<sequence length="814" mass="86785">MRKREHGLLPNAASLLLCGLLAGLVVAAAAFPAVAMSGLAAKAGADTFDNLPTDIDVLPSPQISYVYASDGKTLLAMMYDENRRDVPLADVADVMRKAIVAAEDNRFYQHRGVDVKGVARAFVANQNAGGQTEQGASTLTMQYVRQAISYSAKTPQEVVDATDKTPTRKLREMKYAIDLEKKLSKDEILERYLNIASYGHGSYGIFAASHVYFEKDPKDLTLPEAALIAGLVKAPGTSDPATAEGLPVALNRQKYVLNQMVAMGYINKQQADEAAAVKLNIIGKRTPEGCEYVQQPTLGAGFFCDYLRRWWLDQPLFGEDTYQRANRLRSGGYTVVSSLDIQTQTAAFKYAQQQPNVSKDQQVKLGQSQALMLAAIEPGTGRVQAIATNRKFSNDQTANGNNTNPGKKGQKGNWPNTTVPIVTGDADIPGYQAGSTFKMFTAVAALESGLPLATTINTEKQFQSNYRIDPKSPAACNGPYYCPKNAGGQSGPYNMWTAFGSSINTYFVPLEQQVGADKVVDVAKRLGIQFNTQVDKDNAANAKGWGAFTLGVSATTPLQLANAYGTLAADGVYCDPTPILELKDNKGNKVAGVEPKCKQVVDPEVARAAVDMARCPMGDQSANGKCAGATAGYARSFVKRPIAGKTGTTDSEKSATFVVMTKQLAVSGFLTDPDWPETNKDMKHPPINNAALATLRDGLNGKPVVGFIAPTRDKSQGKLVDIPSVKCLSVDQARNKIRNAGFNVSVSSQQVASDCPAGTVARTEPGGATVRGGPVSLVISKGPGAGAPPYTNNGNNGDNPPGRRNGECPLPWVC</sequence>
<gene>
    <name evidence="16" type="ORF">GCM10007977_038780</name>
</gene>
<comment type="caution">
    <text evidence="16">The sequence shown here is derived from an EMBL/GenBank/DDBJ whole genome shotgun (WGS) entry which is preliminary data.</text>
</comment>
<keyword evidence="5" id="KW-0328">Glycosyltransferase</keyword>
<evidence type="ECO:0000256" key="6">
    <source>
        <dbReference type="ARBA" id="ARBA00022679"/>
    </source>
</evidence>
<comment type="catalytic activity">
    <reaction evidence="12">
        <text>Preferential cleavage: (Ac)2-L-Lys-D-Ala-|-D-Ala. Also transpeptidation of peptidyl-alanyl moieties that are N-acyl substituents of D-alanine.</text>
        <dbReference type="EC" id="3.4.16.4"/>
    </reaction>
</comment>
<keyword evidence="10" id="KW-0511">Multifunctional enzyme</keyword>
<dbReference type="Pfam" id="PF00905">
    <property type="entry name" value="Transpeptidase"/>
    <property type="match status" value="1"/>
</dbReference>
<evidence type="ECO:0000256" key="4">
    <source>
        <dbReference type="ARBA" id="ARBA00022670"/>
    </source>
</evidence>
<dbReference type="CDD" id="cd06577">
    <property type="entry name" value="PASTA_pknB"/>
    <property type="match status" value="1"/>
</dbReference>
<keyword evidence="11" id="KW-0961">Cell wall biogenesis/degradation</keyword>
<feature type="region of interest" description="Disordered" evidence="14">
    <location>
        <begin position="782"/>
        <end position="804"/>
    </location>
</feature>
<dbReference type="Pfam" id="PF00912">
    <property type="entry name" value="Transgly"/>
    <property type="match status" value="1"/>
</dbReference>
<dbReference type="GO" id="GO:0009002">
    <property type="term" value="F:serine-type D-Ala-D-Ala carboxypeptidase activity"/>
    <property type="evidence" value="ECO:0007669"/>
    <property type="project" value="UniProtKB-EC"/>
</dbReference>
<protein>
    <submittedName>
        <fullName evidence="16">Transglycosylase</fullName>
    </submittedName>
</protein>
<evidence type="ECO:0000256" key="3">
    <source>
        <dbReference type="ARBA" id="ARBA00022645"/>
    </source>
</evidence>
<dbReference type="GO" id="GO:0030288">
    <property type="term" value="C:outer membrane-bounded periplasmic space"/>
    <property type="evidence" value="ECO:0007669"/>
    <property type="project" value="TreeGrafter"/>
</dbReference>
<feature type="compositionally biased region" description="Polar residues" evidence="14">
    <location>
        <begin position="391"/>
        <end position="405"/>
    </location>
</feature>
<dbReference type="GO" id="GO:0006508">
    <property type="term" value="P:proteolysis"/>
    <property type="evidence" value="ECO:0007669"/>
    <property type="project" value="UniProtKB-KW"/>
</dbReference>
<name>A0A917TR44_9ACTN</name>
<dbReference type="EMBL" id="BMPI01000017">
    <property type="protein sequence ID" value="GGM33550.1"/>
    <property type="molecule type" value="Genomic_DNA"/>
</dbReference>
<dbReference type="InterPro" id="IPR036950">
    <property type="entry name" value="PBP_transglycosylase"/>
</dbReference>
<evidence type="ECO:0000256" key="1">
    <source>
        <dbReference type="ARBA" id="ARBA00007090"/>
    </source>
</evidence>
<keyword evidence="3" id="KW-0121">Carboxypeptidase</keyword>
<feature type="domain" description="PASTA" evidence="15">
    <location>
        <begin position="714"/>
        <end position="781"/>
    </location>
</feature>
<reference evidence="16" key="2">
    <citation type="submission" date="2020-09" db="EMBL/GenBank/DDBJ databases">
        <authorList>
            <person name="Sun Q."/>
            <person name="Ohkuma M."/>
        </authorList>
    </citation>
    <scope>NUCLEOTIDE SEQUENCE</scope>
    <source>
        <strain evidence="16">JCM 19831</strain>
    </source>
</reference>
<dbReference type="InterPro" id="IPR050396">
    <property type="entry name" value="Glycosyltr_51/Transpeptidase"/>
</dbReference>
<dbReference type="SUPFAM" id="SSF53955">
    <property type="entry name" value="Lysozyme-like"/>
    <property type="match status" value="1"/>
</dbReference>
<evidence type="ECO:0000313" key="17">
    <source>
        <dbReference type="Proteomes" id="UP000642070"/>
    </source>
</evidence>
<evidence type="ECO:0000256" key="2">
    <source>
        <dbReference type="ARBA" id="ARBA00007739"/>
    </source>
</evidence>
<feature type="region of interest" description="Disordered" evidence="14">
    <location>
        <begin position="391"/>
        <end position="415"/>
    </location>
</feature>
<comment type="similarity">
    <text evidence="2">In the N-terminal section; belongs to the glycosyltransferase 51 family.</text>
</comment>
<dbReference type="GO" id="GO:0008658">
    <property type="term" value="F:penicillin binding"/>
    <property type="evidence" value="ECO:0007669"/>
    <property type="project" value="InterPro"/>
</dbReference>
<evidence type="ECO:0000256" key="10">
    <source>
        <dbReference type="ARBA" id="ARBA00023268"/>
    </source>
</evidence>
<dbReference type="Gene3D" id="3.30.10.20">
    <property type="match status" value="1"/>
</dbReference>
<dbReference type="SMART" id="SM00740">
    <property type="entry name" value="PASTA"/>
    <property type="match status" value="1"/>
</dbReference>
<keyword evidence="9" id="KW-0573">Peptidoglycan synthesis</keyword>
<keyword evidence="7" id="KW-0378">Hydrolase</keyword>
<dbReference type="RefSeq" id="WP_190251274.1">
    <property type="nucleotide sequence ID" value="NZ_BMPI01000017.1"/>
</dbReference>
<dbReference type="InterPro" id="IPR023346">
    <property type="entry name" value="Lysozyme-like_dom_sf"/>
</dbReference>
<dbReference type="GO" id="GO:0008360">
    <property type="term" value="P:regulation of cell shape"/>
    <property type="evidence" value="ECO:0007669"/>
    <property type="project" value="UniProtKB-KW"/>
</dbReference>
<evidence type="ECO:0000256" key="8">
    <source>
        <dbReference type="ARBA" id="ARBA00022960"/>
    </source>
</evidence>
<evidence type="ECO:0000256" key="11">
    <source>
        <dbReference type="ARBA" id="ARBA00023316"/>
    </source>
</evidence>
<evidence type="ECO:0000256" key="9">
    <source>
        <dbReference type="ARBA" id="ARBA00022984"/>
    </source>
</evidence>
<evidence type="ECO:0000256" key="14">
    <source>
        <dbReference type="SAM" id="MobiDB-lite"/>
    </source>
</evidence>
<dbReference type="InterPro" id="IPR001264">
    <property type="entry name" value="Glyco_trans_51"/>
</dbReference>
<dbReference type="InterPro" id="IPR012338">
    <property type="entry name" value="Beta-lactam/transpept-like"/>
</dbReference>
<keyword evidence="4" id="KW-0645">Protease</keyword>
<comment type="similarity">
    <text evidence="1">In the C-terminal section; belongs to the transpeptidase family.</text>
</comment>
<dbReference type="PROSITE" id="PS51178">
    <property type="entry name" value="PASTA"/>
    <property type="match status" value="1"/>
</dbReference>
<dbReference type="FunFam" id="1.10.3810.10:FF:000001">
    <property type="entry name" value="Penicillin-binding protein 1A"/>
    <property type="match status" value="1"/>
</dbReference>
<comment type="catalytic activity">
    <reaction evidence="13">
        <text>[GlcNAc-(1-&gt;4)-Mur2Ac(oyl-L-Ala-gamma-D-Glu-L-Lys-D-Ala-D-Ala)](n)-di-trans,octa-cis-undecaprenyl diphosphate + beta-D-GlcNAc-(1-&gt;4)-Mur2Ac(oyl-L-Ala-gamma-D-Glu-L-Lys-D-Ala-D-Ala)-di-trans,octa-cis-undecaprenyl diphosphate = [GlcNAc-(1-&gt;4)-Mur2Ac(oyl-L-Ala-gamma-D-Glu-L-Lys-D-Ala-D-Ala)](n+1)-di-trans,octa-cis-undecaprenyl diphosphate + di-trans,octa-cis-undecaprenyl diphosphate + H(+)</text>
        <dbReference type="Rhea" id="RHEA:23708"/>
        <dbReference type="Rhea" id="RHEA-COMP:9602"/>
        <dbReference type="Rhea" id="RHEA-COMP:9603"/>
        <dbReference type="ChEBI" id="CHEBI:15378"/>
        <dbReference type="ChEBI" id="CHEBI:58405"/>
        <dbReference type="ChEBI" id="CHEBI:60033"/>
        <dbReference type="ChEBI" id="CHEBI:78435"/>
        <dbReference type="EC" id="2.4.99.28"/>
    </reaction>
</comment>
<dbReference type="SUPFAM" id="SSF56601">
    <property type="entry name" value="beta-lactamase/transpeptidase-like"/>
    <property type="match status" value="1"/>
</dbReference>
<reference evidence="16" key="1">
    <citation type="journal article" date="2014" name="Int. J. Syst. Evol. Microbiol.">
        <title>Complete genome sequence of Corynebacterium casei LMG S-19264T (=DSM 44701T), isolated from a smear-ripened cheese.</title>
        <authorList>
            <consortium name="US DOE Joint Genome Institute (JGI-PGF)"/>
            <person name="Walter F."/>
            <person name="Albersmeier A."/>
            <person name="Kalinowski J."/>
            <person name="Ruckert C."/>
        </authorList>
    </citation>
    <scope>NUCLEOTIDE SEQUENCE</scope>
    <source>
        <strain evidence="16">JCM 19831</strain>
    </source>
</reference>
<dbReference type="Pfam" id="PF03793">
    <property type="entry name" value="PASTA"/>
    <property type="match status" value="1"/>
</dbReference>
<evidence type="ECO:0000313" key="16">
    <source>
        <dbReference type="EMBL" id="GGM33550.1"/>
    </source>
</evidence>
<organism evidence="16 17">
    <name type="scientific">Dactylosporangium sucinum</name>
    <dbReference type="NCBI Taxonomy" id="1424081"/>
    <lineage>
        <taxon>Bacteria</taxon>
        <taxon>Bacillati</taxon>
        <taxon>Actinomycetota</taxon>
        <taxon>Actinomycetes</taxon>
        <taxon>Micromonosporales</taxon>
        <taxon>Micromonosporaceae</taxon>
        <taxon>Dactylosporangium</taxon>
    </lineage>
</organism>
<proteinExistence type="inferred from homology"/>
<dbReference type="Gene3D" id="3.40.710.10">
    <property type="entry name" value="DD-peptidase/beta-lactamase superfamily"/>
    <property type="match status" value="1"/>
</dbReference>
<dbReference type="Gene3D" id="1.10.3810.10">
    <property type="entry name" value="Biosynthetic peptidoglycan transglycosylase-like"/>
    <property type="match status" value="1"/>
</dbReference>
<keyword evidence="8" id="KW-0133">Cell shape</keyword>
<dbReference type="InterPro" id="IPR005543">
    <property type="entry name" value="PASTA_dom"/>
</dbReference>
<dbReference type="Proteomes" id="UP000642070">
    <property type="component" value="Unassembled WGS sequence"/>
</dbReference>
<dbReference type="InterPro" id="IPR001460">
    <property type="entry name" value="PCN-bd_Tpept"/>
</dbReference>